<name>A0ABQ4C3L4_9ACTN</name>
<sequence>MGRSWLALALSAAVLAGCFAGGASRAAERVEMTEAALTGSWQDVAGSVIVFEAGGGFTATNLPYHELPSFEGVLPPGFDPETDPLPASGWWALSPPLGAPSGPEVSVELHVRELAGRPSSTGLQMRSEQDSTETVLTFYIGDPDANDRFVYRKCQSPCPTP</sequence>
<comment type="caution">
    <text evidence="2">The sequence shown here is derived from an EMBL/GenBank/DDBJ whole genome shotgun (WGS) entry which is preliminary data.</text>
</comment>
<organism evidence="2 3">
    <name type="scientific">Asanoa iriomotensis</name>
    <dbReference type="NCBI Taxonomy" id="234613"/>
    <lineage>
        <taxon>Bacteria</taxon>
        <taxon>Bacillati</taxon>
        <taxon>Actinomycetota</taxon>
        <taxon>Actinomycetes</taxon>
        <taxon>Micromonosporales</taxon>
        <taxon>Micromonosporaceae</taxon>
        <taxon>Asanoa</taxon>
    </lineage>
</organism>
<feature type="chain" id="PRO_5046299640" evidence="1">
    <location>
        <begin position="27"/>
        <end position="161"/>
    </location>
</feature>
<feature type="signal peptide" evidence="1">
    <location>
        <begin position="1"/>
        <end position="26"/>
    </location>
</feature>
<evidence type="ECO:0000256" key="1">
    <source>
        <dbReference type="SAM" id="SignalP"/>
    </source>
</evidence>
<dbReference type="EMBL" id="BONC01000022">
    <property type="protein sequence ID" value="GIF57378.1"/>
    <property type="molecule type" value="Genomic_DNA"/>
</dbReference>
<proteinExistence type="predicted"/>
<evidence type="ECO:0000313" key="2">
    <source>
        <dbReference type="EMBL" id="GIF57378.1"/>
    </source>
</evidence>
<gene>
    <name evidence="2" type="ORF">Air01nite_34730</name>
</gene>
<protein>
    <submittedName>
        <fullName evidence="2">Uncharacterized protein</fullName>
    </submittedName>
</protein>
<dbReference type="RefSeq" id="WP_203703541.1">
    <property type="nucleotide sequence ID" value="NZ_BAAALU010000016.1"/>
</dbReference>
<dbReference type="PROSITE" id="PS51257">
    <property type="entry name" value="PROKAR_LIPOPROTEIN"/>
    <property type="match status" value="1"/>
</dbReference>
<dbReference type="Proteomes" id="UP000624325">
    <property type="component" value="Unassembled WGS sequence"/>
</dbReference>
<keyword evidence="3" id="KW-1185">Reference proteome</keyword>
<accession>A0ABQ4C3L4</accession>
<reference evidence="2 3" key="1">
    <citation type="submission" date="2021-01" db="EMBL/GenBank/DDBJ databases">
        <title>Whole genome shotgun sequence of Asanoa iriomotensis NBRC 100142.</title>
        <authorList>
            <person name="Komaki H."/>
            <person name="Tamura T."/>
        </authorList>
    </citation>
    <scope>NUCLEOTIDE SEQUENCE [LARGE SCALE GENOMIC DNA]</scope>
    <source>
        <strain evidence="2 3">NBRC 100142</strain>
    </source>
</reference>
<keyword evidence="1" id="KW-0732">Signal</keyword>
<evidence type="ECO:0000313" key="3">
    <source>
        <dbReference type="Proteomes" id="UP000624325"/>
    </source>
</evidence>